<dbReference type="Proteomes" id="UP000249396">
    <property type="component" value="Unassembled WGS sequence"/>
</dbReference>
<proteinExistence type="predicted"/>
<gene>
    <name evidence="1" type="ORF">DM484_06370</name>
</gene>
<dbReference type="EMBL" id="QJPH01000219">
    <property type="protein sequence ID" value="PZN82456.1"/>
    <property type="molecule type" value="Genomic_DNA"/>
</dbReference>
<sequence length="74" mass="8360">MPEISENTLMMSIQAIHQIAEQNSTERDAATGPEQADYDEIIEAYEIAAMELREVYEKSRAEDADLPPYASLVR</sequence>
<protein>
    <submittedName>
        <fullName evidence="1">Uncharacterized protein</fullName>
    </submittedName>
</protein>
<accession>A0A2W4RIH2</accession>
<dbReference type="AlphaFoldDB" id="A0A2W4RIH2"/>
<dbReference type="Gene3D" id="1.10.287.2500">
    <property type="match status" value="1"/>
</dbReference>
<reference evidence="1 2" key="1">
    <citation type="journal article" date="2018" name="Aquat. Microb. Ecol.">
        <title>Gammaproteobacterial methanotrophs dominate.</title>
        <authorList>
            <person name="Rissanen A.J."/>
            <person name="Saarenheimo J."/>
            <person name="Tiirola M."/>
            <person name="Peura S."/>
            <person name="Aalto S.L."/>
            <person name="Karvinen A."/>
            <person name="Nykanen H."/>
        </authorList>
    </citation>
    <scope>NUCLEOTIDE SEQUENCE [LARGE SCALE GENOMIC DNA]</scope>
    <source>
        <strain evidence="1">AMbin10</strain>
    </source>
</reference>
<dbReference type="InterPro" id="IPR053756">
    <property type="entry name" value="Toxin_immunity_effector"/>
</dbReference>
<evidence type="ECO:0000313" key="1">
    <source>
        <dbReference type="EMBL" id="PZN82456.1"/>
    </source>
</evidence>
<comment type="caution">
    <text evidence="1">The sequence shown here is derived from an EMBL/GenBank/DDBJ whole genome shotgun (WGS) entry which is preliminary data.</text>
</comment>
<organism evidence="1 2">
    <name type="scientific">Candidatus Methylumidiphilus alinenensis</name>
    <dbReference type="NCBI Taxonomy" id="2202197"/>
    <lineage>
        <taxon>Bacteria</taxon>
        <taxon>Pseudomonadati</taxon>
        <taxon>Pseudomonadota</taxon>
        <taxon>Gammaproteobacteria</taxon>
        <taxon>Methylococcales</taxon>
        <taxon>Candidatus Methylumidiphilus</taxon>
    </lineage>
</organism>
<evidence type="ECO:0000313" key="2">
    <source>
        <dbReference type="Proteomes" id="UP000249396"/>
    </source>
</evidence>
<name>A0A2W4RIH2_9GAMM</name>